<evidence type="ECO:0000259" key="3">
    <source>
        <dbReference type="Pfam" id="PF01551"/>
    </source>
</evidence>
<proteinExistence type="predicted"/>
<evidence type="ECO:0000313" key="5">
    <source>
        <dbReference type="Proteomes" id="UP000295444"/>
    </source>
</evidence>
<evidence type="ECO:0000256" key="2">
    <source>
        <dbReference type="SAM" id="SignalP"/>
    </source>
</evidence>
<dbReference type="AlphaFoldDB" id="A0A4R6SBQ2"/>
<evidence type="ECO:0000313" key="4">
    <source>
        <dbReference type="EMBL" id="TDP97370.1"/>
    </source>
</evidence>
<dbReference type="InterPro" id="IPR050570">
    <property type="entry name" value="Cell_wall_metabolism_enzyme"/>
</dbReference>
<dbReference type="SUPFAM" id="SSF51261">
    <property type="entry name" value="Duplicated hybrid motif"/>
    <property type="match status" value="1"/>
</dbReference>
<keyword evidence="5" id="KW-1185">Reference proteome</keyword>
<dbReference type="OrthoDB" id="5245088at2"/>
<dbReference type="PANTHER" id="PTHR21666:SF289">
    <property type="entry name" value="L-ALA--D-GLU ENDOPEPTIDASE"/>
    <property type="match status" value="1"/>
</dbReference>
<feature type="domain" description="M23ase beta-sheet core" evidence="3">
    <location>
        <begin position="53"/>
        <end position="147"/>
    </location>
</feature>
<dbReference type="Proteomes" id="UP000295444">
    <property type="component" value="Unassembled WGS sequence"/>
</dbReference>
<dbReference type="CDD" id="cd12797">
    <property type="entry name" value="M23_peptidase"/>
    <property type="match status" value="1"/>
</dbReference>
<dbReference type="InterPro" id="IPR016047">
    <property type="entry name" value="M23ase_b-sheet_dom"/>
</dbReference>
<evidence type="ECO:0000256" key="1">
    <source>
        <dbReference type="ARBA" id="ARBA00022729"/>
    </source>
</evidence>
<organism evidence="4 5">
    <name type="scientific">Labedaea rhizosphaerae</name>
    <dbReference type="NCBI Taxonomy" id="598644"/>
    <lineage>
        <taxon>Bacteria</taxon>
        <taxon>Bacillati</taxon>
        <taxon>Actinomycetota</taxon>
        <taxon>Actinomycetes</taxon>
        <taxon>Pseudonocardiales</taxon>
        <taxon>Pseudonocardiaceae</taxon>
        <taxon>Labedaea</taxon>
    </lineage>
</organism>
<name>A0A4R6SBQ2_LABRH</name>
<keyword evidence="1 2" id="KW-0732">Signal</keyword>
<comment type="caution">
    <text evidence="4">The sequence shown here is derived from an EMBL/GenBank/DDBJ whole genome shotgun (WGS) entry which is preliminary data.</text>
</comment>
<accession>A0A4R6SBQ2</accession>
<dbReference type="PANTHER" id="PTHR21666">
    <property type="entry name" value="PEPTIDASE-RELATED"/>
    <property type="match status" value="1"/>
</dbReference>
<protein>
    <submittedName>
        <fullName evidence="4">Peptidase M23-like protein</fullName>
    </submittedName>
</protein>
<dbReference type="Pfam" id="PF01551">
    <property type="entry name" value="Peptidase_M23"/>
    <property type="match status" value="1"/>
</dbReference>
<dbReference type="EMBL" id="SNXZ01000003">
    <property type="protein sequence ID" value="TDP97370.1"/>
    <property type="molecule type" value="Genomic_DNA"/>
</dbReference>
<reference evidence="4 5" key="1">
    <citation type="submission" date="2019-03" db="EMBL/GenBank/DDBJ databases">
        <title>Genomic Encyclopedia of Type Strains, Phase IV (KMG-IV): sequencing the most valuable type-strain genomes for metagenomic binning, comparative biology and taxonomic classification.</title>
        <authorList>
            <person name="Goeker M."/>
        </authorList>
    </citation>
    <scope>NUCLEOTIDE SEQUENCE [LARGE SCALE GENOMIC DNA]</scope>
    <source>
        <strain evidence="4 5">DSM 45361</strain>
    </source>
</reference>
<gene>
    <name evidence="4" type="ORF">EV186_103334</name>
</gene>
<dbReference type="GO" id="GO:0004222">
    <property type="term" value="F:metalloendopeptidase activity"/>
    <property type="evidence" value="ECO:0007669"/>
    <property type="project" value="TreeGrafter"/>
</dbReference>
<feature type="chain" id="PRO_5020983403" evidence="2">
    <location>
        <begin position="23"/>
        <end position="166"/>
    </location>
</feature>
<sequence>MRTLITAIAVTLATLMALPAQADPTPARFSWPLAPPHAVVRGYEPPDTPYGRGHRGVDLAAAVGTPVLAADAGVVVYAGLVAGIPVVSIDHDGGLRTTYEPVAASVTTGAQVYRGQQIGVLRAGHPGCSAAACLHWGALLNGAYVNPLSYVQVTRVRLKPWDPGDA</sequence>
<feature type="signal peptide" evidence="2">
    <location>
        <begin position="1"/>
        <end position="22"/>
    </location>
</feature>
<dbReference type="RefSeq" id="WP_133850585.1">
    <property type="nucleotide sequence ID" value="NZ_SNXZ01000003.1"/>
</dbReference>
<dbReference type="Gene3D" id="2.70.70.10">
    <property type="entry name" value="Glucose Permease (Domain IIA)"/>
    <property type="match status" value="1"/>
</dbReference>
<dbReference type="InterPro" id="IPR011055">
    <property type="entry name" value="Dup_hybrid_motif"/>
</dbReference>